<evidence type="ECO:0000256" key="1">
    <source>
        <dbReference type="SAM" id="Phobius"/>
    </source>
</evidence>
<evidence type="ECO:0000313" key="3">
    <source>
        <dbReference type="Proteomes" id="UP001500218"/>
    </source>
</evidence>
<gene>
    <name evidence="2" type="ORF">GCM10009682_56730</name>
</gene>
<sequence>MTEILADVAPEPEGVAAEVLAIGAGVFVAVAIVVGLVLWVKRTARAKRDA</sequence>
<name>A0ABN2MM48_9ACTN</name>
<keyword evidence="3" id="KW-1185">Reference proteome</keyword>
<dbReference type="RefSeq" id="WP_344138936.1">
    <property type="nucleotide sequence ID" value="NZ_BAAALT010000265.1"/>
</dbReference>
<reference evidence="2 3" key="1">
    <citation type="journal article" date="2019" name="Int. J. Syst. Evol. Microbiol.">
        <title>The Global Catalogue of Microorganisms (GCM) 10K type strain sequencing project: providing services to taxonomists for standard genome sequencing and annotation.</title>
        <authorList>
            <consortium name="The Broad Institute Genomics Platform"/>
            <consortium name="The Broad Institute Genome Sequencing Center for Infectious Disease"/>
            <person name="Wu L."/>
            <person name="Ma J."/>
        </authorList>
    </citation>
    <scope>NUCLEOTIDE SEQUENCE [LARGE SCALE GENOMIC DNA]</scope>
    <source>
        <strain evidence="2 3">JCM 13250</strain>
    </source>
</reference>
<keyword evidence="1" id="KW-0472">Membrane</keyword>
<accession>A0ABN2MM48</accession>
<dbReference type="Proteomes" id="UP001500218">
    <property type="component" value="Unassembled WGS sequence"/>
</dbReference>
<proteinExistence type="predicted"/>
<protein>
    <submittedName>
        <fullName evidence="2">Uncharacterized protein</fullName>
    </submittedName>
</protein>
<dbReference type="EMBL" id="BAAALT010000265">
    <property type="protein sequence ID" value="GAA1830719.1"/>
    <property type="molecule type" value="Genomic_DNA"/>
</dbReference>
<organism evidence="2 3">
    <name type="scientific">Luedemannella flava</name>
    <dbReference type="NCBI Taxonomy" id="349316"/>
    <lineage>
        <taxon>Bacteria</taxon>
        <taxon>Bacillati</taxon>
        <taxon>Actinomycetota</taxon>
        <taxon>Actinomycetes</taxon>
        <taxon>Micromonosporales</taxon>
        <taxon>Micromonosporaceae</taxon>
        <taxon>Luedemannella</taxon>
    </lineage>
</organism>
<keyword evidence="1" id="KW-0812">Transmembrane</keyword>
<feature type="transmembrane region" description="Helical" evidence="1">
    <location>
        <begin position="20"/>
        <end position="40"/>
    </location>
</feature>
<comment type="caution">
    <text evidence="2">The sequence shown here is derived from an EMBL/GenBank/DDBJ whole genome shotgun (WGS) entry which is preliminary data.</text>
</comment>
<keyword evidence="1" id="KW-1133">Transmembrane helix</keyword>
<evidence type="ECO:0000313" key="2">
    <source>
        <dbReference type="EMBL" id="GAA1830719.1"/>
    </source>
</evidence>